<dbReference type="EMBL" id="JNAS01000002">
    <property type="protein sequence ID" value="KGG09145.1"/>
    <property type="molecule type" value="Genomic_DNA"/>
</dbReference>
<organism evidence="1 2">
    <name type="scientific">Prochlorococcus marinus str. SB</name>
    <dbReference type="NCBI Taxonomy" id="59926"/>
    <lineage>
        <taxon>Bacteria</taxon>
        <taxon>Bacillati</taxon>
        <taxon>Cyanobacteriota</taxon>
        <taxon>Cyanophyceae</taxon>
        <taxon>Synechococcales</taxon>
        <taxon>Prochlorococcaceae</taxon>
        <taxon>Prochlorococcus</taxon>
    </lineage>
</organism>
<accession>A0A0A2B8P9</accession>
<evidence type="ECO:0000313" key="1">
    <source>
        <dbReference type="EMBL" id="KGG09145.1"/>
    </source>
</evidence>
<reference evidence="2" key="1">
    <citation type="journal article" date="2014" name="Sci. Data">
        <title>Genomes of diverse isolates of the marine cyanobacterium Prochlorococcus.</title>
        <authorList>
            <person name="Biller S."/>
            <person name="Berube P."/>
            <person name="Thompson J."/>
            <person name="Kelly L."/>
            <person name="Roggensack S."/>
            <person name="Awad L."/>
            <person name="Roache-Johnson K."/>
            <person name="Ding H."/>
            <person name="Giovannoni S.J."/>
            <person name="Moore L.R."/>
            <person name="Chisholm S.W."/>
        </authorList>
    </citation>
    <scope>NUCLEOTIDE SEQUENCE [LARGE SCALE GENOMIC DNA]</scope>
    <source>
        <strain evidence="2">SB</strain>
    </source>
</reference>
<protein>
    <submittedName>
        <fullName evidence="1">Uncharacterized protein</fullName>
    </submittedName>
</protein>
<sequence>MKNLLIPFFFLTTIISPTNLFSQDQINIGSAFPGRRLGGGTRGECSARKIMHLVPENNILFHNSKGQIALIIGPSSSPKDVKIAFKPYSSPDGTYNGPPPEIDDLFISNSSEKIIFLNIPKKQFPFTWESAFECSDDNEDSFDGFGFNFIQDNSPPAISLIAPESFEKSNNSEDKISWLSKYCGKNISQQELNKKFKINELFDESWSEEISVDCPIF</sequence>
<gene>
    <name evidence="1" type="ORF">EV02_1824</name>
</gene>
<dbReference type="STRING" id="59926.EV02_1824"/>
<dbReference type="eggNOG" id="ENOG50308QH">
    <property type="taxonomic scope" value="Bacteria"/>
</dbReference>
<dbReference type="OrthoDB" id="536034at2"/>
<dbReference type="AlphaFoldDB" id="A0A0A2B8P9"/>
<comment type="caution">
    <text evidence="1">The sequence shown here is derived from an EMBL/GenBank/DDBJ whole genome shotgun (WGS) entry which is preliminary data.</text>
</comment>
<proteinExistence type="predicted"/>
<dbReference type="Proteomes" id="UP000030345">
    <property type="component" value="Unassembled WGS sequence"/>
</dbReference>
<dbReference type="RefSeq" id="WP_152556891.1">
    <property type="nucleotide sequence ID" value="NZ_CP138981.1"/>
</dbReference>
<name>A0A0A2B8P9_PROMR</name>
<evidence type="ECO:0000313" key="2">
    <source>
        <dbReference type="Proteomes" id="UP000030345"/>
    </source>
</evidence>